<sequence>MQIKNKLGPALAVVIVATTIVWMLSGSNGITHAQSESNTQDSSSPESDHADQAFFVKATTSQAVPVTESITLSGQTTADNIITLTNRIAGYVTDVFVTKGQSIEAGKVLFKIDDRSLKASHLYAKALVKQRTLELQGVLRLNNQQLTSQVSVAEAEAALASAKANLIDLELDIEKTSMTSHSSGVLNKFAIEKNQWLDIGSDVAQIVDVSPLKVTTLIPQKYIGKTLVGSPVNLKGPNNIEITGIITFIDTIADEATRSLPVEITLDDAKGLPAGISVDINLPLKESNAHPISPALLSINDDGDMSVKTLEGNTVVSRAVSVIKSDRNHAWVSGLPNTVTIITSGQGFVKDGDFVKAEVTDGVQAQ</sequence>
<dbReference type="PANTHER" id="PTHR30469">
    <property type="entry name" value="MULTIDRUG RESISTANCE PROTEIN MDTA"/>
    <property type="match status" value="1"/>
</dbReference>
<gene>
    <name evidence="2" type="ORF">JHD44_16110</name>
</gene>
<dbReference type="Gene3D" id="2.40.30.170">
    <property type="match status" value="1"/>
</dbReference>
<dbReference type="RefSeq" id="WP_199463798.1">
    <property type="nucleotide sequence ID" value="NZ_JAEMUH010000017.1"/>
</dbReference>
<dbReference type="NCBIfam" id="TIGR01730">
    <property type="entry name" value="RND_mfp"/>
    <property type="match status" value="1"/>
</dbReference>
<protein>
    <submittedName>
        <fullName evidence="2">Efflux RND transporter periplasmic adaptor subunit</fullName>
    </submittedName>
</protein>
<dbReference type="PANTHER" id="PTHR30469:SF29">
    <property type="entry name" value="BLR2860 PROTEIN"/>
    <property type="match status" value="1"/>
</dbReference>
<comment type="similarity">
    <text evidence="1">Belongs to the membrane fusion protein (MFP) (TC 8.A.1) family.</text>
</comment>
<evidence type="ECO:0000256" key="1">
    <source>
        <dbReference type="ARBA" id="ARBA00009477"/>
    </source>
</evidence>
<dbReference type="InterPro" id="IPR006143">
    <property type="entry name" value="RND_pump_MFP"/>
</dbReference>
<dbReference type="Gene3D" id="1.10.287.470">
    <property type="entry name" value="Helix hairpin bin"/>
    <property type="match status" value="1"/>
</dbReference>
<keyword evidence="3" id="KW-1185">Reference proteome</keyword>
<proteinExistence type="inferred from homology"/>
<dbReference type="Proteomes" id="UP000598488">
    <property type="component" value="Unassembled WGS sequence"/>
</dbReference>
<comment type="caution">
    <text evidence="2">The sequence shown here is derived from an EMBL/GenBank/DDBJ whole genome shotgun (WGS) entry which is preliminary data.</text>
</comment>
<name>A0ABS0ZGU2_9GAMM</name>
<evidence type="ECO:0000313" key="3">
    <source>
        <dbReference type="Proteomes" id="UP000598488"/>
    </source>
</evidence>
<organism evidence="2 3">
    <name type="scientific">Marinomonas ostreistagni</name>
    <dbReference type="NCBI Taxonomy" id="359209"/>
    <lineage>
        <taxon>Bacteria</taxon>
        <taxon>Pseudomonadati</taxon>
        <taxon>Pseudomonadota</taxon>
        <taxon>Gammaproteobacteria</taxon>
        <taxon>Oceanospirillales</taxon>
        <taxon>Oceanospirillaceae</taxon>
        <taxon>Marinomonas</taxon>
    </lineage>
</organism>
<reference evidence="2 3" key="1">
    <citation type="submission" date="2020-12" db="EMBL/GenBank/DDBJ databases">
        <title>Comparative genome analysis of fungal antagonists Marinomonas ostreistagni 398 and M. spartinae 468.</title>
        <authorList>
            <person name="Fields J.L."/>
            <person name="Mavrodi O.V."/>
            <person name="Biber P.D."/>
            <person name="Indest K.J."/>
            <person name="Mavrodi D.V."/>
        </authorList>
    </citation>
    <scope>NUCLEOTIDE SEQUENCE [LARGE SCALE GENOMIC DNA]</scope>
    <source>
        <strain evidence="2 3">USM7</strain>
    </source>
</reference>
<accession>A0ABS0ZGU2</accession>
<dbReference type="EMBL" id="JAEMUH010000017">
    <property type="protein sequence ID" value="MBJ7552216.1"/>
    <property type="molecule type" value="Genomic_DNA"/>
</dbReference>
<dbReference type="SUPFAM" id="SSF111369">
    <property type="entry name" value="HlyD-like secretion proteins"/>
    <property type="match status" value="1"/>
</dbReference>
<dbReference type="Gene3D" id="2.40.50.100">
    <property type="match status" value="1"/>
</dbReference>
<evidence type="ECO:0000313" key="2">
    <source>
        <dbReference type="EMBL" id="MBJ7552216.1"/>
    </source>
</evidence>